<keyword evidence="3" id="KW-1185">Reference proteome</keyword>
<evidence type="ECO:0000313" key="3">
    <source>
        <dbReference type="Proteomes" id="UP000610746"/>
    </source>
</evidence>
<keyword evidence="1" id="KW-0732">Signal</keyword>
<evidence type="ECO:0000313" key="2">
    <source>
        <dbReference type="EMBL" id="NRS93585.1"/>
    </source>
</evidence>
<protein>
    <submittedName>
        <fullName evidence="2">Uncharacterized protein</fullName>
    </submittedName>
</protein>
<organism evidence="2 3">
    <name type="scientific">Frigoriflavimonas asaccharolytica</name>
    <dbReference type="NCBI Taxonomy" id="2735899"/>
    <lineage>
        <taxon>Bacteria</taxon>
        <taxon>Pseudomonadati</taxon>
        <taxon>Bacteroidota</taxon>
        <taxon>Flavobacteriia</taxon>
        <taxon>Flavobacteriales</taxon>
        <taxon>Weeksellaceae</taxon>
        <taxon>Frigoriflavimonas</taxon>
    </lineage>
</organism>
<proteinExistence type="predicted"/>
<comment type="caution">
    <text evidence="2">The sequence shown here is derived from an EMBL/GenBank/DDBJ whole genome shotgun (WGS) entry which is preliminary data.</text>
</comment>
<feature type="signal peptide" evidence="1">
    <location>
        <begin position="1"/>
        <end position="19"/>
    </location>
</feature>
<dbReference type="Proteomes" id="UP000610746">
    <property type="component" value="Unassembled WGS sequence"/>
</dbReference>
<dbReference type="AlphaFoldDB" id="A0A8J8K6C4"/>
<dbReference type="EMBL" id="JABSNO010000023">
    <property type="protein sequence ID" value="NRS93585.1"/>
    <property type="molecule type" value="Genomic_DNA"/>
</dbReference>
<reference evidence="2" key="1">
    <citation type="submission" date="2020-05" db="EMBL/GenBank/DDBJ databases">
        <title>Genomic Encyclopedia of Type Strains, Phase IV (KMG-V): Genome sequencing to study the core and pangenomes of soil and plant-associated prokaryotes.</title>
        <authorList>
            <person name="Whitman W."/>
        </authorList>
    </citation>
    <scope>NUCLEOTIDE SEQUENCE</scope>
    <source>
        <strain evidence="2">16F</strain>
    </source>
</reference>
<dbReference type="RefSeq" id="WP_173780136.1">
    <property type="nucleotide sequence ID" value="NZ_JABSNO010000023.1"/>
</dbReference>
<gene>
    <name evidence="2" type="ORF">HNQ03_002676</name>
</gene>
<accession>A0A8J8K6C4</accession>
<sequence>MNLRLLVISLLLISGFYSAQVGVNTTTPTETLDVNGSLRVRNINQIGPNQSAKDSIMVFDADGVVKYVSANKVVSQATAGSSKVLTNSTLTGNGSTGNELGLAQQGATSGQVLAWNGTTWLPVNAAGLSTTVSNTSTANLLSTTVNGTTGTTVNIINNNALSITSGILKSSVNGVDSTATLPVSDGSDTKVEAGTGAVTVTGTGTTANPYKVNNTFTEVDGSITNEVNTALSSAVNTLSITDSNGTLTAPMVNSVANDITAGKLTTTVNGVAGTAITLPVSDGSDTKVTAAGINAISGNGTTATPYIITGTEVDGSVTNEVNTALSSAVNTLSITDSNGTLTAPMVNSVANDITAGKLTTTVNGVAGTPITLPVSDGSDTKVEAGTGAVTVIGTGTTANPYKVNNTFTEVDGSITNEVNTALSSAVNTLSITDSNGTLTAPMVNSNNLTITSGVLKSSVNGVESTVTLPVSDGSDTKVTAAGINSISGNGTTATPYIITGTEVDGSITNELQTLSITGNTISLSNTGGSVTIPTATTSQDGIISFTDWNTFNNKIGAVTATTRAAVTTSGTTSTVNNTGAYWNANQLQGIAISSTAPTSNQVLSYNGTNWTPTTQAATVASFSGGTTGLTPDTATTGAVTLGGTLAIANGGTGISTAATPGSIVFGNTATTLGYTAAGTAGQILKSNGAGAPTWVNATVPISSITPAIATNTIDNTNFAQTWNWSTATTQNPLALSGNALTTGNLLSLSGTGTLTSGSLINATAQVVATTTKGLLNIQNTAGASTGTVATIQANSTAGSGVNVYANGNVGVNTTTPAFTVATNTTATAPTLGVDGTTNSTNYTSTYLNLGNSGASFTWNQNAGSTASVTLTANSTLIITNAKMGMYGLIIVKQDATGNRKLTLPAGSKVINGGAGVLELTAVGNAADMLSYFYDGANYWWTVGYNYN</sequence>
<feature type="chain" id="PRO_5035276543" evidence="1">
    <location>
        <begin position="20"/>
        <end position="947"/>
    </location>
</feature>
<evidence type="ECO:0000256" key="1">
    <source>
        <dbReference type="SAM" id="SignalP"/>
    </source>
</evidence>
<name>A0A8J8K6C4_9FLAO</name>